<evidence type="ECO:0000256" key="5">
    <source>
        <dbReference type="PROSITE-ProRule" id="PRU00205"/>
    </source>
</evidence>
<dbReference type="PANTHER" id="PTHR13439">
    <property type="entry name" value="CT120 PROTEIN"/>
    <property type="match status" value="1"/>
</dbReference>
<dbReference type="EMBL" id="JAWJWE010000037">
    <property type="protein sequence ID" value="KAK6626198.1"/>
    <property type="molecule type" value="Genomic_DNA"/>
</dbReference>
<evidence type="ECO:0000256" key="6">
    <source>
        <dbReference type="SAM" id="Phobius"/>
    </source>
</evidence>
<accession>A0AAN8S281</accession>
<dbReference type="GO" id="GO:0055091">
    <property type="term" value="P:phospholipid homeostasis"/>
    <property type="evidence" value="ECO:0007669"/>
    <property type="project" value="TreeGrafter"/>
</dbReference>
<evidence type="ECO:0000313" key="9">
    <source>
        <dbReference type="EMBL" id="KAK6637308.1"/>
    </source>
</evidence>
<gene>
    <name evidence="8" type="ORF">RUM43_006504</name>
    <name evidence="9" type="ORF">RUM44_007723</name>
</gene>
<evidence type="ECO:0000313" key="10">
    <source>
        <dbReference type="Proteomes" id="UP001359485"/>
    </source>
</evidence>
<dbReference type="GO" id="GO:0007009">
    <property type="term" value="P:plasma membrane organization"/>
    <property type="evidence" value="ECO:0007669"/>
    <property type="project" value="TreeGrafter"/>
</dbReference>
<keyword evidence="10" id="KW-1185">Reference proteome</keyword>
<dbReference type="PROSITE" id="PS50922">
    <property type="entry name" value="TLC"/>
    <property type="match status" value="1"/>
</dbReference>
<comment type="subcellular location">
    <subcellularLocation>
        <location evidence="1">Membrane</location>
        <topology evidence="1">Multi-pass membrane protein</topology>
    </subcellularLocation>
</comment>
<keyword evidence="3 6" id="KW-1133">Transmembrane helix</keyword>
<evidence type="ECO:0000256" key="3">
    <source>
        <dbReference type="ARBA" id="ARBA00022989"/>
    </source>
</evidence>
<dbReference type="Pfam" id="PF03798">
    <property type="entry name" value="TRAM_LAG1_CLN8"/>
    <property type="match status" value="1"/>
</dbReference>
<keyword evidence="2 5" id="KW-0812">Transmembrane</keyword>
<feature type="transmembrane region" description="Helical" evidence="6">
    <location>
        <begin position="66"/>
        <end position="85"/>
    </location>
</feature>
<reference evidence="8 11" key="1">
    <citation type="submission" date="2023-10" db="EMBL/GenBank/DDBJ databases">
        <title>Genomes of two closely related lineages of the louse Polyplax serrata with different host specificities.</title>
        <authorList>
            <person name="Martinu J."/>
            <person name="Tarabai H."/>
            <person name="Stefka J."/>
            <person name="Hypsa V."/>
        </authorList>
    </citation>
    <scope>NUCLEOTIDE SEQUENCE [LARGE SCALE GENOMIC DNA]</scope>
    <source>
        <strain evidence="9">98ZLc_SE</strain>
        <strain evidence="8">HR10_N</strain>
    </source>
</reference>
<feature type="transmembrane region" description="Helical" evidence="6">
    <location>
        <begin position="192"/>
        <end position="215"/>
    </location>
</feature>
<evidence type="ECO:0000256" key="4">
    <source>
        <dbReference type="ARBA" id="ARBA00023136"/>
    </source>
</evidence>
<dbReference type="GO" id="GO:0097035">
    <property type="term" value="P:regulation of membrane lipid distribution"/>
    <property type="evidence" value="ECO:0007669"/>
    <property type="project" value="TreeGrafter"/>
</dbReference>
<feature type="transmembrane region" description="Helical" evidence="6">
    <location>
        <begin position="26"/>
        <end position="45"/>
    </location>
</feature>
<feature type="domain" description="TLC" evidence="7">
    <location>
        <begin position="58"/>
        <end position="240"/>
    </location>
</feature>
<protein>
    <recommendedName>
        <fullName evidence="7">TLC domain-containing protein</fullName>
    </recommendedName>
</protein>
<dbReference type="SMART" id="SM00724">
    <property type="entry name" value="TLC"/>
    <property type="match status" value="1"/>
</dbReference>
<keyword evidence="4 5" id="KW-0472">Membrane</keyword>
<evidence type="ECO:0000313" key="8">
    <source>
        <dbReference type="EMBL" id="KAK6626198.1"/>
    </source>
</evidence>
<feature type="transmembrane region" description="Helical" evidence="6">
    <location>
        <begin position="130"/>
        <end position="148"/>
    </location>
</feature>
<comment type="caution">
    <text evidence="8">The sequence shown here is derived from an EMBL/GenBank/DDBJ whole genome shotgun (WGS) entry which is preliminary data.</text>
</comment>
<organism evidence="8 11">
    <name type="scientific">Polyplax serrata</name>
    <name type="common">Common mouse louse</name>
    <dbReference type="NCBI Taxonomy" id="468196"/>
    <lineage>
        <taxon>Eukaryota</taxon>
        <taxon>Metazoa</taxon>
        <taxon>Ecdysozoa</taxon>
        <taxon>Arthropoda</taxon>
        <taxon>Hexapoda</taxon>
        <taxon>Insecta</taxon>
        <taxon>Pterygota</taxon>
        <taxon>Neoptera</taxon>
        <taxon>Paraneoptera</taxon>
        <taxon>Psocodea</taxon>
        <taxon>Troctomorpha</taxon>
        <taxon>Phthiraptera</taxon>
        <taxon>Anoplura</taxon>
        <taxon>Polyplacidae</taxon>
        <taxon>Polyplax</taxon>
    </lineage>
</organism>
<sequence>MGLTFDGSQVRLMDVLYANEADEKSFYNVVVAASFILFNVNALVLPRLAPGSARKTPEQLWKWRNIANSLIHSILSGIGALVNLLKTPELRHELISAYTMFSLATLSFSVGYFMFDFIDMATHHRRSSTYELLVHHTLVIICFGLAVVTKYYQGYALVSLLIEINSIFLHIRQLLIIQGWQKSNMFYRINSVFNLGTFIVFRLLNLCWMICWLAVNQGGLNVGKVTVTYTAFAQMFFLVHSLKLLKKILVADGYVSPSKCGFAGSDIAKKKC</sequence>
<proteinExistence type="predicted"/>
<dbReference type="Proteomes" id="UP001372834">
    <property type="component" value="Unassembled WGS sequence"/>
</dbReference>
<evidence type="ECO:0000259" key="7">
    <source>
        <dbReference type="PROSITE" id="PS50922"/>
    </source>
</evidence>
<dbReference type="GO" id="GO:0071709">
    <property type="term" value="P:membrane assembly"/>
    <property type="evidence" value="ECO:0007669"/>
    <property type="project" value="TreeGrafter"/>
</dbReference>
<dbReference type="Proteomes" id="UP001359485">
    <property type="component" value="Unassembled WGS sequence"/>
</dbReference>
<name>A0AAN8S281_POLSC</name>
<dbReference type="AlphaFoldDB" id="A0AAN8S281"/>
<evidence type="ECO:0000313" key="11">
    <source>
        <dbReference type="Proteomes" id="UP001372834"/>
    </source>
</evidence>
<dbReference type="GO" id="GO:0005886">
    <property type="term" value="C:plasma membrane"/>
    <property type="evidence" value="ECO:0007669"/>
    <property type="project" value="TreeGrafter"/>
</dbReference>
<dbReference type="PANTHER" id="PTHR13439:SF4">
    <property type="entry name" value="TLC DOMAIN-CONTAINING PROTEIN"/>
    <property type="match status" value="1"/>
</dbReference>
<dbReference type="InterPro" id="IPR006634">
    <property type="entry name" value="TLC-dom"/>
</dbReference>
<evidence type="ECO:0000256" key="1">
    <source>
        <dbReference type="ARBA" id="ARBA00004141"/>
    </source>
</evidence>
<feature type="transmembrane region" description="Helical" evidence="6">
    <location>
        <begin position="97"/>
        <end position="118"/>
    </location>
</feature>
<evidence type="ECO:0000256" key="2">
    <source>
        <dbReference type="ARBA" id="ARBA00022692"/>
    </source>
</evidence>
<dbReference type="InterPro" id="IPR050846">
    <property type="entry name" value="TLCD"/>
</dbReference>
<dbReference type="EMBL" id="JAWJWF010000002">
    <property type="protein sequence ID" value="KAK6637308.1"/>
    <property type="molecule type" value="Genomic_DNA"/>
</dbReference>
<feature type="transmembrane region" description="Helical" evidence="6">
    <location>
        <begin position="154"/>
        <end position="171"/>
    </location>
</feature>
<feature type="transmembrane region" description="Helical" evidence="6">
    <location>
        <begin position="227"/>
        <end position="245"/>
    </location>
</feature>